<dbReference type="PROSITE" id="PS00570">
    <property type="entry name" value="RING_HYDROXYL_ALPHA"/>
    <property type="match status" value="1"/>
</dbReference>
<protein>
    <recommendedName>
        <fullName evidence="6">Rieske domain-containing protein</fullName>
    </recommendedName>
</protein>
<dbReference type="InterPro" id="IPR036922">
    <property type="entry name" value="Rieske_2Fe-2S_sf"/>
</dbReference>
<gene>
    <name evidence="7" type="ORF">S01H1_72387</name>
</gene>
<name>X0WVP2_9ZZZZ</name>
<keyword evidence="2" id="KW-0479">Metal-binding</keyword>
<accession>X0WVP2</accession>
<organism evidence="7">
    <name type="scientific">marine sediment metagenome</name>
    <dbReference type="NCBI Taxonomy" id="412755"/>
    <lineage>
        <taxon>unclassified sequences</taxon>
        <taxon>metagenomes</taxon>
        <taxon>ecological metagenomes</taxon>
    </lineage>
</organism>
<dbReference type="Pfam" id="PF00355">
    <property type="entry name" value="Rieske"/>
    <property type="match status" value="1"/>
</dbReference>
<feature type="non-terminal residue" evidence="7">
    <location>
        <position position="116"/>
    </location>
</feature>
<dbReference type="PROSITE" id="PS51296">
    <property type="entry name" value="RIESKE"/>
    <property type="match status" value="1"/>
</dbReference>
<evidence type="ECO:0000256" key="3">
    <source>
        <dbReference type="ARBA" id="ARBA00023002"/>
    </source>
</evidence>
<dbReference type="CDD" id="cd03469">
    <property type="entry name" value="Rieske_RO_Alpha_N"/>
    <property type="match status" value="1"/>
</dbReference>
<dbReference type="EMBL" id="BARS01048270">
    <property type="protein sequence ID" value="GAG34750.1"/>
    <property type="molecule type" value="Genomic_DNA"/>
</dbReference>
<dbReference type="GO" id="GO:0051537">
    <property type="term" value="F:2 iron, 2 sulfur cluster binding"/>
    <property type="evidence" value="ECO:0007669"/>
    <property type="project" value="UniProtKB-KW"/>
</dbReference>
<evidence type="ECO:0000259" key="6">
    <source>
        <dbReference type="PROSITE" id="PS51296"/>
    </source>
</evidence>
<evidence type="ECO:0000256" key="4">
    <source>
        <dbReference type="ARBA" id="ARBA00023004"/>
    </source>
</evidence>
<reference evidence="7" key="1">
    <citation type="journal article" date="2014" name="Front. Microbiol.">
        <title>High frequency of phylogenetically diverse reductive dehalogenase-homologous genes in deep subseafloor sedimentary metagenomes.</title>
        <authorList>
            <person name="Kawai M."/>
            <person name="Futagami T."/>
            <person name="Toyoda A."/>
            <person name="Takaki Y."/>
            <person name="Nishi S."/>
            <person name="Hori S."/>
            <person name="Arai W."/>
            <person name="Tsubouchi T."/>
            <person name="Morono Y."/>
            <person name="Uchiyama I."/>
            <person name="Ito T."/>
            <person name="Fujiyama A."/>
            <person name="Inagaki F."/>
            <person name="Takami H."/>
        </authorList>
    </citation>
    <scope>NUCLEOTIDE SEQUENCE</scope>
    <source>
        <strain evidence="7">Expedition CK06-06</strain>
    </source>
</reference>
<keyword evidence="1" id="KW-0001">2Fe-2S</keyword>
<keyword evidence="4" id="KW-0408">Iron</keyword>
<dbReference type="InterPro" id="IPR015881">
    <property type="entry name" value="ARHD_Rieske_2Fe_2S"/>
</dbReference>
<keyword evidence="5" id="KW-0411">Iron-sulfur</keyword>
<dbReference type="Gene3D" id="2.102.10.10">
    <property type="entry name" value="Rieske [2Fe-2S] iron-sulphur domain"/>
    <property type="match status" value="1"/>
</dbReference>
<comment type="caution">
    <text evidence="7">The sequence shown here is derived from an EMBL/GenBank/DDBJ whole genome shotgun (WGS) entry which is preliminary data.</text>
</comment>
<dbReference type="PANTHER" id="PTHR43756:SF5">
    <property type="entry name" value="CHOLINE MONOOXYGENASE, CHLOROPLASTIC"/>
    <property type="match status" value="1"/>
</dbReference>
<evidence type="ECO:0000256" key="1">
    <source>
        <dbReference type="ARBA" id="ARBA00022714"/>
    </source>
</evidence>
<dbReference type="PRINTS" id="PR00090">
    <property type="entry name" value="RNGDIOXGNASE"/>
</dbReference>
<dbReference type="Gene3D" id="3.90.380.10">
    <property type="entry name" value="Naphthalene 1,2-dioxygenase Alpha Subunit, Chain A, domain 1"/>
    <property type="match status" value="1"/>
</dbReference>
<dbReference type="InterPro" id="IPR017941">
    <property type="entry name" value="Rieske_2Fe-2S"/>
</dbReference>
<keyword evidence="3" id="KW-0560">Oxidoreductase</keyword>
<dbReference type="GO" id="GO:0016491">
    <property type="term" value="F:oxidoreductase activity"/>
    <property type="evidence" value="ECO:0007669"/>
    <property type="project" value="UniProtKB-KW"/>
</dbReference>
<feature type="domain" description="Rieske" evidence="6">
    <location>
        <begin position="42"/>
        <end position="116"/>
    </location>
</feature>
<evidence type="ECO:0000256" key="5">
    <source>
        <dbReference type="ARBA" id="ARBA00023014"/>
    </source>
</evidence>
<proteinExistence type="predicted"/>
<dbReference type="GO" id="GO:0005506">
    <property type="term" value="F:iron ion binding"/>
    <property type="evidence" value="ECO:0007669"/>
    <property type="project" value="InterPro"/>
</dbReference>
<dbReference type="SUPFAM" id="SSF50022">
    <property type="entry name" value="ISP domain"/>
    <property type="match status" value="1"/>
</dbReference>
<sequence>MDTKDIASLLERQPKGTPLLRELYADPEIFALDIERVHLRHWLCVGHASRIPERGDWFRFDIAGESIVVVRGQDEQVRALVNVCRHRGSRVCYEAEGNTRLLVCPYHAWTYNLDGK</sequence>
<dbReference type="AlphaFoldDB" id="X0WVP2"/>
<dbReference type="InterPro" id="IPR001663">
    <property type="entry name" value="Rng_hydr_dOase-A"/>
</dbReference>
<evidence type="ECO:0000313" key="7">
    <source>
        <dbReference type="EMBL" id="GAG34750.1"/>
    </source>
</evidence>
<evidence type="ECO:0000256" key="2">
    <source>
        <dbReference type="ARBA" id="ARBA00022723"/>
    </source>
</evidence>
<dbReference type="PANTHER" id="PTHR43756">
    <property type="entry name" value="CHOLINE MONOOXYGENASE, CHLOROPLASTIC"/>
    <property type="match status" value="1"/>
</dbReference>